<dbReference type="Gramene" id="PRQ21060">
    <property type="protein sequence ID" value="PRQ21060"/>
    <property type="gene ID" value="RchiOBHm_Chr7g0234991"/>
</dbReference>
<evidence type="ECO:0000256" key="2">
    <source>
        <dbReference type="ARBA" id="ARBA00022737"/>
    </source>
</evidence>
<feature type="region of interest" description="Disordered" evidence="4">
    <location>
        <begin position="1"/>
        <end position="24"/>
    </location>
</feature>
<dbReference type="GO" id="GO:0003677">
    <property type="term" value="F:DNA binding"/>
    <property type="evidence" value="ECO:0007669"/>
    <property type="project" value="UniProtKB-KW"/>
</dbReference>
<organism evidence="6 7">
    <name type="scientific">Rosa chinensis</name>
    <name type="common">China rose</name>
    <dbReference type="NCBI Taxonomy" id="74649"/>
    <lineage>
        <taxon>Eukaryota</taxon>
        <taxon>Viridiplantae</taxon>
        <taxon>Streptophyta</taxon>
        <taxon>Embryophyta</taxon>
        <taxon>Tracheophyta</taxon>
        <taxon>Spermatophyta</taxon>
        <taxon>Magnoliopsida</taxon>
        <taxon>eudicotyledons</taxon>
        <taxon>Gunneridae</taxon>
        <taxon>Pentapetalae</taxon>
        <taxon>rosids</taxon>
        <taxon>fabids</taxon>
        <taxon>Rosales</taxon>
        <taxon>Rosaceae</taxon>
        <taxon>Rosoideae</taxon>
        <taxon>Rosoideae incertae sedis</taxon>
        <taxon>Rosa</taxon>
    </lineage>
</organism>
<dbReference type="Pfam" id="PF23282">
    <property type="entry name" value="WHD_ROQ1"/>
    <property type="match status" value="1"/>
</dbReference>
<dbReference type="Gene3D" id="1.10.8.430">
    <property type="entry name" value="Helical domain of apoptotic protease-activating factors"/>
    <property type="match status" value="1"/>
</dbReference>
<dbReference type="GO" id="GO:0043531">
    <property type="term" value="F:ADP binding"/>
    <property type="evidence" value="ECO:0007669"/>
    <property type="project" value="InterPro"/>
</dbReference>
<dbReference type="GO" id="GO:0006952">
    <property type="term" value="P:defense response"/>
    <property type="evidence" value="ECO:0007669"/>
    <property type="project" value="UniProtKB-KW"/>
</dbReference>
<dbReference type="OrthoDB" id="1901675at2759"/>
<dbReference type="InterPro" id="IPR058192">
    <property type="entry name" value="WHD_ROQ1-like"/>
</dbReference>
<protein>
    <submittedName>
        <fullName evidence="6">Putative TIR domain, winged helix-turn-helix DNA-binding domain-containing protein</fullName>
    </submittedName>
</protein>
<evidence type="ECO:0000259" key="5">
    <source>
        <dbReference type="PROSITE" id="PS50104"/>
    </source>
</evidence>
<evidence type="ECO:0000313" key="6">
    <source>
        <dbReference type="EMBL" id="PRQ21060.1"/>
    </source>
</evidence>
<dbReference type="InterPro" id="IPR027417">
    <property type="entry name" value="P-loop_NTPase"/>
</dbReference>
<accession>A0A2P6PGK6</accession>
<dbReference type="Gene3D" id="3.80.10.10">
    <property type="entry name" value="Ribonuclease Inhibitor"/>
    <property type="match status" value="1"/>
</dbReference>
<dbReference type="InterPro" id="IPR002182">
    <property type="entry name" value="NB-ARC"/>
</dbReference>
<dbReference type="InterPro" id="IPR000157">
    <property type="entry name" value="TIR_dom"/>
</dbReference>
<dbReference type="Pfam" id="PF00931">
    <property type="entry name" value="NB-ARC"/>
    <property type="match status" value="1"/>
</dbReference>
<sequence length="821" mass="94009">MKSTEPSSSSFQPGHSSSSSPLEPPSSLYWDTYWITYDVFLSFRGEDTRRTFTDHLYAALIRAGVSTFWDAEGLRRGKKISKELGRIIQECRISLIVFSEKYADSSWCLEELVHIMECRKTRGQLVFPIFYHVDPSHVRNQAGSFGKAFEKHELRTPIIEAAIMGQRVTLELSSDVQKKYEAIARRHHGEKIAKWRAALKGAANLAGFDIADRPEAEFISSIVDEICRQLTTPYLNLAVYPVGIDSRVEDISKCLGVGLDNDVRMVGIWGMGGIGKTTVAKAIYNKFYHNFDSKSFLADVRETAKDSNGKIALQERLLSDVLKPTKIVVGDVSRGINVIRERLGRKKVLFIVDDVDHEDQLNALAIRRDSFGPGSRIIITTRDRHLLELLKVDTIHLTQEMNEEEAIELFSWHAFQNHSPNEDYIELSRRVVTYCGGLPLALEILGSFLFGRSIEDWISTLKKLKKIPDVRIQSRLRISFDAIDESQRNIFLHICCYFIGMDKNYVIKILKGCGFSPEIEISVLLQRCLVTVSEKNKLMMHDLLRDMGREVVREESPNRPERRSRLWRKEDVIDVLTDESGTEETEGLAINLQRSDNMTFSTESFRNMKRLKLLQLNHVQLTGDCDKFPKKLRWLCLRGFSLQFIRNELLNETYLVSIDLRYSNLVRVWEYSWRLGKLEILNLSHSHYLKQSPDFSHLPKLQYLILKDCVSLPEIHWSVGLLRRLALLNLKGCTMLKDLPEDFYKLIHVETLVLSGCSRFENLSKNIGNMISLKTLIISGTAISEVPSSVDNMRRLDFSSRQGLSGLKRCFQDETSGPIRG</sequence>
<dbReference type="Gene3D" id="3.40.50.10140">
    <property type="entry name" value="Toll/interleukin-1 receptor homology (TIR) domain"/>
    <property type="match status" value="1"/>
</dbReference>
<dbReference type="Gene3D" id="3.40.50.300">
    <property type="entry name" value="P-loop containing nucleotide triphosphate hydrolases"/>
    <property type="match status" value="1"/>
</dbReference>
<evidence type="ECO:0000313" key="7">
    <source>
        <dbReference type="Proteomes" id="UP000238479"/>
    </source>
</evidence>
<keyword evidence="2" id="KW-0677">Repeat</keyword>
<keyword evidence="7" id="KW-1185">Reference proteome</keyword>
<dbReference type="SUPFAM" id="SSF52540">
    <property type="entry name" value="P-loop containing nucleoside triphosphate hydrolases"/>
    <property type="match status" value="1"/>
</dbReference>
<dbReference type="SMART" id="SM00255">
    <property type="entry name" value="TIR"/>
    <property type="match status" value="1"/>
</dbReference>
<dbReference type="InterPro" id="IPR032675">
    <property type="entry name" value="LRR_dom_sf"/>
</dbReference>
<evidence type="ECO:0000256" key="1">
    <source>
        <dbReference type="ARBA" id="ARBA00022614"/>
    </source>
</evidence>
<dbReference type="GO" id="GO:0007165">
    <property type="term" value="P:signal transduction"/>
    <property type="evidence" value="ECO:0007669"/>
    <property type="project" value="InterPro"/>
</dbReference>
<dbReference type="PANTHER" id="PTHR11017:SF575">
    <property type="entry name" value="ADP-RIBOSYL CYCLASE_CYCLIC ADP-RIBOSE HYDROLASE"/>
    <property type="match status" value="1"/>
</dbReference>
<keyword evidence="3" id="KW-0611">Plant defense</keyword>
<dbReference type="SUPFAM" id="SSF46785">
    <property type="entry name" value="Winged helix' DNA-binding domain"/>
    <property type="match status" value="1"/>
</dbReference>
<dbReference type="EMBL" id="PDCK01000045">
    <property type="protein sequence ID" value="PRQ21060.1"/>
    <property type="molecule type" value="Genomic_DNA"/>
</dbReference>
<dbReference type="PANTHER" id="PTHR11017">
    <property type="entry name" value="LEUCINE-RICH REPEAT-CONTAINING PROTEIN"/>
    <property type="match status" value="1"/>
</dbReference>
<dbReference type="Pfam" id="PF01582">
    <property type="entry name" value="TIR"/>
    <property type="match status" value="1"/>
</dbReference>
<proteinExistence type="predicted"/>
<dbReference type="SUPFAM" id="SSF52058">
    <property type="entry name" value="L domain-like"/>
    <property type="match status" value="1"/>
</dbReference>
<dbReference type="InterPro" id="IPR035897">
    <property type="entry name" value="Toll_tir_struct_dom_sf"/>
</dbReference>
<reference evidence="6 7" key="1">
    <citation type="journal article" date="2018" name="Nat. Genet.">
        <title>The Rosa genome provides new insights in the design of modern roses.</title>
        <authorList>
            <person name="Bendahmane M."/>
        </authorList>
    </citation>
    <scope>NUCLEOTIDE SEQUENCE [LARGE SCALE GENOMIC DNA]</scope>
    <source>
        <strain evidence="7">cv. Old Blush</strain>
    </source>
</reference>
<dbReference type="PRINTS" id="PR00364">
    <property type="entry name" value="DISEASERSIST"/>
</dbReference>
<evidence type="ECO:0000256" key="4">
    <source>
        <dbReference type="SAM" id="MobiDB-lite"/>
    </source>
</evidence>
<dbReference type="Proteomes" id="UP000238479">
    <property type="component" value="Chromosome 7"/>
</dbReference>
<comment type="caution">
    <text evidence="6">The sequence shown here is derived from an EMBL/GenBank/DDBJ whole genome shotgun (WGS) entry which is preliminary data.</text>
</comment>
<dbReference type="PROSITE" id="PS50104">
    <property type="entry name" value="TIR"/>
    <property type="match status" value="1"/>
</dbReference>
<dbReference type="AlphaFoldDB" id="A0A2P6PGK6"/>
<evidence type="ECO:0000256" key="3">
    <source>
        <dbReference type="ARBA" id="ARBA00022821"/>
    </source>
</evidence>
<feature type="domain" description="TIR" evidence="5">
    <location>
        <begin position="35"/>
        <end position="230"/>
    </location>
</feature>
<keyword evidence="1" id="KW-0433">Leucine-rich repeat</keyword>
<dbReference type="SUPFAM" id="SSF52200">
    <property type="entry name" value="Toll/Interleukin receptor TIR domain"/>
    <property type="match status" value="1"/>
</dbReference>
<dbReference type="OMA" id="WHAFRSS"/>
<dbReference type="InterPro" id="IPR036390">
    <property type="entry name" value="WH_DNA-bd_sf"/>
</dbReference>
<gene>
    <name evidence="6" type="ORF">RchiOBHm_Chr7g0234991</name>
</gene>
<dbReference type="InterPro" id="IPR044974">
    <property type="entry name" value="Disease_R_plants"/>
</dbReference>
<dbReference type="InterPro" id="IPR042197">
    <property type="entry name" value="Apaf_helical"/>
</dbReference>
<keyword evidence="6" id="KW-0238">DNA-binding</keyword>
<name>A0A2P6PGK6_ROSCH</name>